<dbReference type="AlphaFoldDB" id="A0A075FHZ6"/>
<dbReference type="InterPro" id="IPR013651">
    <property type="entry name" value="ATP-grasp_RimK-type"/>
</dbReference>
<keyword evidence="4" id="KW-0479">Metal-binding</keyword>
<name>A0A075FHZ6_9EURY</name>
<sequence length="332" mass="35830">MKGLKKWVRSAQHMDPRLVVLSRGPGLYSTKQLVKEAENEGWAVRVVDPMKLTVLIDDEGGRIYHRGWPLECEAVIPRIGHSITRRGVNIVRQFERMGVIVINSSDGIANSRDKLVASQLMVEAGVPVPITANVGAWEDTNRAVNQVGGTPCVIKSNEGTHGSGVFLAHTEQQARQLVYQMLERDMGPLVQEYIQESHGQDIRALVVGGRVVAAMRRKAHGSEFRSNFHLGGSVEPVDIPESYAEVACIAADKLGLGLAGVDMLESRSGPLVLEVNSSPGLEGIETVVGEGFVAAEVARLLNRRLEEARVDSGASRSSEMSGAGSDASSVYD</sequence>
<accession>A0A075FHZ6</accession>
<dbReference type="GO" id="GO:0006412">
    <property type="term" value="P:translation"/>
    <property type="evidence" value="ECO:0007669"/>
    <property type="project" value="UniProtKB-KW"/>
</dbReference>
<protein>
    <submittedName>
        <fullName evidence="13">Ribosomal protein S6 modification protein (RimK)</fullName>
    </submittedName>
</protein>
<evidence type="ECO:0000256" key="5">
    <source>
        <dbReference type="ARBA" id="ARBA00022741"/>
    </source>
</evidence>
<dbReference type="Gene3D" id="3.40.50.20">
    <property type="match status" value="1"/>
</dbReference>
<evidence type="ECO:0000256" key="9">
    <source>
        <dbReference type="ARBA" id="ARBA00023211"/>
    </source>
</evidence>
<dbReference type="PANTHER" id="PTHR21621">
    <property type="entry name" value="RIBOSOMAL PROTEIN S6 MODIFICATION PROTEIN"/>
    <property type="match status" value="1"/>
</dbReference>
<comment type="cofactor">
    <cofactor evidence="2">
        <name>Mg(2+)</name>
        <dbReference type="ChEBI" id="CHEBI:18420"/>
    </cofactor>
</comment>
<evidence type="ECO:0000256" key="6">
    <source>
        <dbReference type="ARBA" id="ARBA00022840"/>
    </source>
</evidence>
<dbReference type="GO" id="GO:0018169">
    <property type="term" value="F:ribosomal S6-glutamic acid ligase activity"/>
    <property type="evidence" value="ECO:0007669"/>
    <property type="project" value="TreeGrafter"/>
</dbReference>
<dbReference type="Gene3D" id="3.30.1490.20">
    <property type="entry name" value="ATP-grasp fold, A domain"/>
    <property type="match status" value="1"/>
</dbReference>
<feature type="compositionally biased region" description="Polar residues" evidence="11">
    <location>
        <begin position="314"/>
        <end position="332"/>
    </location>
</feature>
<keyword evidence="8" id="KW-0648">Protein biosynthesis</keyword>
<evidence type="ECO:0000256" key="1">
    <source>
        <dbReference type="ARBA" id="ARBA00001936"/>
    </source>
</evidence>
<dbReference type="GO" id="GO:0009432">
    <property type="term" value="P:SOS response"/>
    <property type="evidence" value="ECO:0007669"/>
    <property type="project" value="TreeGrafter"/>
</dbReference>
<dbReference type="PANTHER" id="PTHR21621:SF0">
    <property type="entry name" value="BETA-CITRYLGLUTAMATE SYNTHASE B-RELATED"/>
    <property type="match status" value="1"/>
</dbReference>
<evidence type="ECO:0000256" key="7">
    <source>
        <dbReference type="ARBA" id="ARBA00022842"/>
    </source>
</evidence>
<comment type="cofactor">
    <cofactor evidence="1">
        <name>Mn(2+)</name>
        <dbReference type="ChEBI" id="CHEBI:29035"/>
    </cofactor>
</comment>
<evidence type="ECO:0000256" key="11">
    <source>
        <dbReference type="SAM" id="MobiDB-lite"/>
    </source>
</evidence>
<dbReference type="InterPro" id="IPR011761">
    <property type="entry name" value="ATP-grasp"/>
</dbReference>
<evidence type="ECO:0000256" key="2">
    <source>
        <dbReference type="ARBA" id="ARBA00001946"/>
    </source>
</evidence>
<keyword evidence="5 10" id="KW-0547">Nucleotide-binding</keyword>
<dbReference type="SUPFAM" id="SSF56059">
    <property type="entry name" value="Glutathione synthetase ATP-binding domain-like"/>
    <property type="match status" value="1"/>
</dbReference>
<dbReference type="GO" id="GO:0046872">
    <property type="term" value="F:metal ion binding"/>
    <property type="evidence" value="ECO:0007669"/>
    <property type="project" value="UniProtKB-KW"/>
</dbReference>
<keyword evidence="3" id="KW-0436">Ligase</keyword>
<dbReference type="InterPro" id="IPR041107">
    <property type="entry name" value="Rimk_N"/>
</dbReference>
<feature type="domain" description="ATP-grasp" evidence="12">
    <location>
        <begin position="118"/>
        <end position="306"/>
    </location>
</feature>
<evidence type="ECO:0000256" key="10">
    <source>
        <dbReference type="PROSITE-ProRule" id="PRU00409"/>
    </source>
</evidence>
<evidence type="ECO:0000256" key="3">
    <source>
        <dbReference type="ARBA" id="ARBA00022598"/>
    </source>
</evidence>
<keyword evidence="7" id="KW-0460">Magnesium</keyword>
<evidence type="ECO:0000256" key="4">
    <source>
        <dbReference type="ARBA" id="ARBA00022723"/>
    </source>
</evidence>
<dbReference type="EMBL" id="KF900326">
    <property type="protein sequence ID" value="AIE91045.1"/>
    <property type="molecule type" value="Genomic_DNA"/>
</dbReference>
<keyword evidence="6 10" id="KW-0067">ATP-binding</keyword>
<evidence type="ECO:0000313" key="13">
    <source>
        <dbReference type="EMBL" id="AIE91045.1"/>
    </source>
</evidence>
<dbReference type="NCBIfam" id="TIGR00768">
    <property type="entry name" value="rimK_fam"/>
    <property type="match status" value="1"/>
</dbReference>
<reference evidence="13" key="1">
    <citation type="journal article" date="2014" name="Genome Biol. Evol.">
        <title>Pangenome evidence for extensive interdomain horizontal transfer affecting lineage core and shell genes in uncultured planktonic thaumarchaeota and euryarchaeota.</title>
        <authorList>
            <person name="Deschamps P."/>
            <person name="Zivanovic Y."/>
            <person name="Moreira D."/>
            <person name="Rodriguez-Valera F."/>
            <person name="Lopez-Garcia P."/>
        </authorList>
    </citation>
    <scope>NUCLEOTIDE SEQUENCE</scope>
</reference>
<keyword evidence="9" id="KW-0464">Manganese</keyword>
<dbReference type="InterPro" id="IPR004666">
    <property type="entry name" value="Rp_bS6_RimK/Lys_biosynth_LsyX"/>
</dbReference>
<evidence type="ECO:0000259" key="12">
    <source>
        <dbReference type="PROSITE" id="PS50975"/>
    </source>
</evidence>
<dbReference type="PROSITE" id="PS50975">
    <property type="entry name" value="ATP_GRASP"/>
    <property type="match status" value="1"/>
</dbReference>
<dbReference type="GO" id="GO:0005524">
    <property type="term" value="F:ATP binding"/>
    <property type="evidence" value="ECO:0007669"/>
    <property type="project" value="UniProtKB-UniRule"/>
</dbReference>
<dbReference type="Pfam" id="PF08443">
    <property type="entry name" value="RimK"/>
    <property type="match status" value="1"/>
</dbReference>
<evidence type="ECO:0000256" key="8">
    <source>
        <dbReference type="ARBA" id="ARBA00022917"/>
    </source>
</evidence>
<dbReference type="GO" id="GO:0005737">
    <property type="term" value="C:cytoplasm"/>
    <property type="evidence" value="ECO:0007669"/>
    <property type="project" value="TreeGrafter"/>
</dbReference>
<feature type="region of interest" description="Disordered" evidence="11">
    <location>
        <begin position="311"/>
        <end position="332"/>
    </location>
</feature>
<gene>
    <name evidence="13" type="primary">rimK</name>
</gene>
<dbReference type="InterPro" id="IPR013815">
    <property type="entry name" value="ATP_grasp_subdomain_1"/>
</dbReference>
<proteinExistence type="predicted"/>
<dbReference type="Pfam" id="PF18030">
    <property type="entry name" value="Rimk_N"/>
    <property type="match status" value="1"/>
</dbReference>
<dbReference type="Gene3D" id="3.30.470.20">
    <property type="entry name" value="ATP-grasp fold, B domain"/>
    <property type="match status" value="1"/>
</dbReference>
<organism evidence="13">
    <name type="scientific">uncultured marine group II/III euryarchaeote AD1000_104_H03</name>
    <dbReference type="NCBI Taxonomy" id="1457713"/>
    <lineage>
        <taxon>Archaea</taxon>
        <taxon>Methanobacteriati</taxon>
        <taxon>Methanobacteriota</taxon>
        <taxon>environmental samples</taxon>
    </lineage>
</organism>